<dbReference type="InterPro" id="IPR013083">
    <property type="entry name" value="Znf_RING/FYVE/PHD"/>
</dbReference>
<dbReference type="InterPro" id="IPR036443">
    <property type="entry name" value="Znf_RanBP2_sf"/>
</dbReference>
<protein>
    <recommendedName>
        <fullName evidence="5">RanBP-type and C3HC4-type zinc finger-containing protein 1</fullName>
        <ecNumber evidence="4">2.3.2.31</ecNumber>
    </recommendedName>
</protein>
<dbReference type="EC" id="2.3.2.31" evidence="4"/>
<evidence type="ECO:0000256" key="8">
    <source>
        <dbReference type="ARBA" id="ARBA00022737"/>
    </source>
</evidence>
<evidence type="ECO:0000256" key="5">
    <source>
        <dbReference type="ARBA" id="ARBA00017887"/>
    </source>
</evidence>
<reference evidence="17" key="4">
    <citation type="submission" date="2025-09" db="UniProtKB">
        <authorList>
            <consortium name="Ensembl"/>
        </authorList>
    </citation>
    <scope>IDENTIFICATION</scope>
</reference>
<evidence type="ECO:0000256" key="6">
    <source>
        <dbReference type="ARBA" id="ARBA00022679"/>
    </source>
</evidence>
<dbReference type="STRING" id="7994.ENSAMXP00000036662"/>
<dbReference type="Gene3D" id="3.30.40.10">
    <property type="entry name" value="Zinc/RING finger domain, C3HC4 (zinc finger)"/>
    <property type="match status" value="1"/>
</dbReference>
<keyword evidence="10" id="KW-0833">Ubl conjugation pathway</keyword>
<keyword evidence="18" id="KW-1185">Reference proteome</keyword>
<feature type="domain" description="RING-type" evidence="14">
    <location>
        <begin position="319"/>
        <end position="361"/>
    </location>
</feature>
<dbReference type="PROSITE" id="PS01358">
    <property type="entry name" value="ZF_RANBP2_1"/>
    <property type="match status" value="1"/>
</dbReference>
<feature type="domain" description="RING-type" evidence="16">
    <location>
        <begin position="315"/>
        <end position="543"/>
    </location>
</feature>
<dbReference type="InterPro" id="IPR047559">
    <property type="entry name" value="HOIL1_RBR_mRING-HC-C3HC3D"/>
</dbReference>
<feature type="region of interest" description="Disordered" evidence="13">
    <location>
        <begin position="206"/>
        <end position="230"/>
    </location>
</feature>
<keyword evidence="9 12" id="KW-0863">Zinc-finger</keyword>
<dbReference type="InterPro" id="IPR047557">
    <property type="entry name" value="Rcat_RBR_HOIL1"/>
</dbReference>
<evidence type="ECO:0000313" key="17">
    <source>
        <dbReference type="Ensembl" id="ENSAMXP00000036662.1"/>
    </source>
</evidence>
<evidence type="ECO:0000256" key="4">
    <source>
        <dbReference type="ARBA" id="ARBA00012251"/>
    </source>
</evidence>
<dbReference type="Ensembl" id="ENSAMXT00000049624.1">
    <property type="protein sequence ID" value="ENSAMXP00000036662.1"/>
    <property type="gene ID" value="ENSAMXG00000004941.2"/>
</dbReference>
<keyword evidence="11" id="KW-0862">Zinc</keyword>
<accession>A0A3B1J325</accession>
<evidence type="ECO:0000259" key="14">
    <source>
        <dbReference type="PROSITE" id="PS50089"/>
    </source>
</evidence>
<sequence length="547" mass="62831">MVELKVRGVPPKRRMRSSLLPRPLIPEIKLRQCDIWMNFCLYMYRSVCSSTRRFTLQRSSGTSTTPVFIRDRLSNGKRLCLTFYHLQLNLRLRVGVEDALSDVSIPITMLVNPAMRISELKDKINHDYGFHPSLQCWVIGKRIAKDADTLFSHNVTEDNYQAYLFIRSAQAANLSREQQKQEEEDRRLGGIIENIETFSLQARGTVEGARRKHPPVPIKQNPPKPPVKPKPVGWSCPQCTYVNKPTRPGCEMCSTDRPANYKVPDLYQPDEDEILRLQQEELASLQYEQSIVEEREKNFYNLLEIDSQNLVSNTEELDCTICFCPVMPGEGATLRECLHSFCRECLKQTIVNCTDAEVQCPYRDDEYACAYTLQDREIKTLLSAEEYQKFEELRLSIAESRSENSYHCKTPDCGGWCIFEDDVNEFICDSCGEKNCLLCKAIHKDMNCKEYQDDLRIRAENDTAAKKTTEMLEMLVTNGEAMYCPKCKVIVQKKDGCDWICCLMCKTEICWVTKQARWGPLGNGDTSGGCRCRVNGVLCHPRCQNCH</sequence>
<evidence type="ECO:0000256" key="3">
    <source>
        <dbReference type="ARBA" id="ARBA00008278"/>
    </source>
</evidence>
<organism evidence="17 18">
    <name type="scientific">Astyanax mexicanus</name>
    <name type="common">Blind cave fish</name>
    <name type="synonym">Astyanax fasciatus mexicanus</name>
    <dbReference type="NCBI Taxonomy" id="7994"/>
    <lineage>
        <taxon>Eukaryota</taxon>
        <taxon>Metazoa</taxon>
        <taxon>Chordata</taxon>
        <taxon>Craniata</taxon>
        <taxon>Vertebrata</taxon>
        <taxon>Euteleostomi</taxon>
        <taxon>Actinopterygii</taxon>
        <taxon>Neopterygii</taxon>
        <taxon>Teleostei</taxon>
        <taxon>Ostariophysi</taxon>
        <taxon>Characiformes</taxon>
        <taxon>Characoidei</taxon>
        <taxon>Acestrorhamphidae</taxon>
        <taxon>Acestrorhamphinae</taxon>
        <taxon>Astyanax</taxon>
    </lineage>
</organism>
<dbReference type="PROSITE" id="PS00518">
    <property type="entry name" value="ZF_RING_1"/>
    <property type="match status" value="1"/>
</dbReference>
<comment type="similarity">
    <text evidence="3">Belongs to the RBR family.</text>
</comment>
<reference evidence="18" key="1">
    <citation type="submission" date="2013-03" db="EMBL/GenBank/DDBJ databases">
        <authorList>
            <person name="Jeffery W."/>
            <person name="Warren W."/>
            <person name="Wilson R.K."/>
        </authorList>
    </citation>
    <scope>NUCLEOTIDE SEQUENCE</scope>
    <source>
        <strain evidence="18">female</strain>
    </source>
</reference>
<name>A0A3B1J325_ASTMX</name>
<dbReference type="PROSITE" id="PS50089">
    <property type="entry name" value="ZF_RING_2"/>
    <property type="match status" value="1"/>
</dbReference>
<dbReference type="Proteomes" id="UP000018467">
    <property type="component" value="Unassembled WGS sequence"/>
</dbReference>
<keyword evidence="8" id="KW-0677">Repeat</keyword>
<dbReference type="Gene3D" id="3.10.20.90">
    <property type="entry name" value="Phosphatidylinositol 3-kinase Catalytic Subunit, Chain A, domain 1"/>
    <property type="match status" value="1"/>
</dbReference>
<keyword evidence="6" id="KW-0808">Transferase</keyword>
<evidence type="ECO:0000256" key="13">
    <source>
        <dbReference type="SAM" id="MobiDB-lite"/>
    </source>
</evidence>
<evidence type="ECO:0000256" key="1">
    <source>
        <dbReference type="ARBA" id="ARBA00001798"/>
    </source>
</evidence>
<dbReference type="Gene3D" id="1.20.120.1750">
    <property type="match status" value="1"/>
</dbReference>
<dbReference type="FunFam" id="2.30.30.380:FF:000007">
    <property type="entry name" value="RanBP-type and C3HC4-type zinc finger-containing protein 1"/>
    <property type="match status" value="1"/>
</dbReference>
<dbReference type="SUPFAM" id="SSF54236">
    <property type="entry name" value="Ubiquitin-like"/>
    <property type="match status" value="1"/>
</dbReference>
<comment type="pathway">
    <text evidence="2">Protein modification; protein ubiquitination.</text>
</comment>
<dbReference type="SMART" id="SM00547">
    <property type="entry name" value="ZnF_RBZ"/>
    <property type="match status" value="1"/>
</dbReference>
<evidence type="ECO:0000259" key="16">
    <source>
        <dbReference type="PROSITE" id="PS51873"/>
    </source>
</evidence>
<dbReference type="UniPathway" id="UPA00143"/>
<dbReference type="InterPro" id="IPR029071">
    <property type="entry name" value="Ubiquitin-like_domsf"/>
</dbReference>
<dbReference type="FunFam" id="3.30.40.10:FF:000137">
    <property type="entry name" value="RanBP-type and C3HC4-type zinc finger-containing protein 1"/>
    <property type="match status" value="1"/>
</dbReference>
<proteinExistence type="inferred from homology"/>
<evidence type="ECO:0000256" key="11">
    <source>
        <dbReference type="ARBA" id="ARBA00022833"/>
    </source>
</evidence>
<dbReference type="AlphaFoldDB" id="A0A3B1J325"/>
<evidence type="ECO:0000313" key="18">
    <source>
        <dbReference type="Proteomes" id="UP000018467"/>
    </source>
</evidence>
<dbReference type="InParanoid" id="A0A3B1J325"/>
<dbReference type="PROSITE" id="PS51873">
    <property type="entry name" value="TRIAD"/>
    <property type="match status" value="1"/>
</dbReference>
<dbReference type="GO" id="GO:0097039">
    <property type="term" value="P:protein linear polyubiquitination"/>
    <property type="evidence" value="ECO:0007669"/>
    <property type="project" value="TreeGrafter"/>
</dbReference>
<keyword evidence="7" id="KW-0479">Metal-binding</keyword>
<dbReference type="InterPro" id="IPR044066">
    <property type="entry name" value="TRIAD_supradom"/>
</dbReference>
<evidence type="ECO:0000256" key="9">
    <source>
        <dbReference type="ARBA" id="ARBA00022771"/>
    </source>
</evidence>
<dbReference type="InterPro" id="IPR051628">
    <property type="entry name" value="LUBAC_E3_Ligases"/>
</dbReference>
<dbReference type="GO" id="GO:0043130">
    <property type="term" value="F:ubiquitin binding"/>
    <property type="evidence" value="ECO:0007669"/>
    <property type="project" value="TreeGrafter"/>
</dbReference>
<dbReference type="PANTHER" id="PTHR22770:SF35">
    <property type="entry name" value="RANBP-TYPE AND C3HC4-TYPE ZINC FINGER-CONTAINING PROTEIN 1"/>
    <property type="match status" value="1"/>
</dbReference>
<reference evidence="18" key="2">
    <citation type="journal article" date="2014" name="Nat. Commun.">
        <title>The cavefish genome reveals candidate genes for eye loss.</title>
        <authorList>
            <person name="McGaugh S.E."/>
            <person name="Gross J.B."/>
            <person name="Aken B."/>
            <person name="Blin M."/>
            <person name="Borowsky R."/>
            <person name="Chalopin D."/>
            <person name="Hinaux H."/>
            <person name="Jeffery W.R."/>
            <person name="Keene A."/>
            <person name="Ma L."/>
            <person name="Minx P."/>
            <person name="Murphy D."/>
            <person name="O'Quin K.E."/>
            <person name="Retaux S."/>
            <person name="Rohner N."/>
            <person name="Searle S.M."/>
            <person name="Stahl B.A."/>
            <person name="Tabin C."/>
            <person name="Volff J.N."/>
            <person name="Yoshizawa M."/>
            <person name="Warren W.C."/>
        </authorList>
    </citation>
    <scope>NUCLEOTIDE SEQUENCE [LARGE SCALE GENOMIC DNA]</scope>
    <source>
        <strain evidence="18">female</strain>
    </source>
</reference>
<evidence type="ECO:0000256" key="2">
    <source>
        <dbReference type="ARBA" id="ARBA00004906"/>
    </source>
</evidence>
<dbReference type="FunFam" id="1.20.120.1750:FF:000026">
    <property type="entry name" value="RANBP2-type and C3HC4-type zinc finger containing 1"/>
    <property type="match status" value="1"/>
</dbReference>
<dbReference type="CDD" id="cd20345">
    <property type="entry name" value="BRcat_RBR_HOIL1"/>
    <property type="match status" value="1"/>
</dbReference>
<dbReference type="InterPro" id="IPR001876">
    <property type="entry name" value="Znf_RanBP2"/>
</dbReference>
<evidence type="ECO:0000256" key="10">
    <source>
        <dbReference type="ARBA" id="ARBA00022786"/>
    </source>
</evidence>
<dbReference type="Pfam" id="PF00641">
    <property type="entry name" value="Zn_ribbon_RanBP"/>
    <property type="match status" value="1"/>
</dbReference>
<evidence type="ECO:0000259" key="15">
    <source>
        <dbReference type="PROSITE" id="PS50199"/>
    </source>
</evidence>
<dbReference type="InterPro" id="IPR047558">
    <property type="entry name" value="BRcat_RBR_HOIL1"/>
</dbReference>
<dbReference type="InterPro" id="IPR017907">
    <property type="entry name" value="Znf_RING_CS"/>
</dbReference>
<comment type="catalytic activity">
    <reaction evidence="1">
        <text>[E2 ubiquitin-conjugating enzyme]-S-ubiquitinyl-L-cysteine + [acceptor protein]-L-lysine = [E2 ubiquitin-conjugating enzyme]-L-cysteine + [acceptor protein]-N(6)-ubiquitinyl-L-lysine.</text>
        <dbReference type="EC" id="2.3.2.31"/>
    </reaction>
</comment>
<dbReference type="GO" id="GO:0061630">
    <property type="term" value="F:ubiquitin protein ligase activity"/>
    <property type="evidence" value="ECO:0007669"/>
    <property type="project" value="UniProtKB-EC"/>
</dbReference>
<dbReference type="GeneTree" id="ENSGT00940000166000"/>
<dbReference type="SUPFAM" id="SSF90209">
    <property type="entry name" value="Ran binding protein zinc finger-like"/>
    <property type="match status" value="1"/>
</dbReference>
<dbReference type="GO" id="GO:0071797">
    <property type="term" value="C:LUBAC complex"/>
    <property type="evidence" value="ECO:0007669"/>
    <property type="project" value="TreeGrafter"/>
</dbReference>
<feature type="compositionally biased region" description="Pro residues" evidence="13">
    <location>
        <begin position="215"/>
        <end position="229"/>
    </location>
</feature>
<dbReference type="PROSITE" id="PS50199">
    <property type="entry name" value="ZF_RANBP2_2"/>
    <property type="match status" value="1"/>
</dbReference>
<dbReference type="Bgee" id="ENSAMXG00000004941">
    <property type="expression patterns" value="Expressed in intestine and 13 other cell types or tissues"/>
</dbReference>
<dbReference type="PANTHER" id="PTHR22770">
    <property type="entry name" value="UBIQUITIN CONJUGATING ENZYME 7 INTERACTING PROTEIN-RELATED"/>
    <property type="match status" value="1"/>
</dbReference>
<reference evidence="17" key="3">
    <citation type="submission" date="2025-08" db="UniProtKB">
        <authorList>
            <consortium name="Ensembl"/>
        </authorList>
    </citation>
    <scope>IDENTIFICATION</scope>
</reference>
<dbReference type="SUPFAM" id="SSF57850">
    <property type="entry name" value="RING/U-box"/>
    <property type="match status" value="3"/>
</dbReference>
<evidence type="ECO:0000256" key="12">
    <source>
        <dbReference type="PROSITE-ProRule" id="PRU00322"/>
    </source>
</evidence>
<dbReference type="GO" id="GO:0048701">
    <property type="term" value="P:embryonic cranial skeleton morphogenesis"/>
    <property type="evidence" value="ECO:0007669"/>
    <property type="project" value="Ensembl"/>
</dbReference>
<dbReference type="CDD" id="cd20358">
    <property type="entry name" value="Rcat_RBR_HOIL1"/>
    <property type="match status" value="1"/>
</dbReference>
<dbReference type="Pfam" id="PF01485">
    <property type="entry name" value="IBR"/>
    <property type="match status" value="1"/>
</dbReference>
<dbReference type="GO" id="GO:0043123">
    <property type="term" value="P:positive regulation of canonical NF-kappaB signal transduction"/>
    <property type="evidence" value="ECO:0007669"/>
    <property type="project" value="TreeGrafter"/>
</dbReference>
<dbReference type="GO" id="GO:0043161">
    <property type="term" value="P:proteasome-mediated ubiquitin-dependent protein catabolic process"/>
    <property type="evidence" value="ECO:0007669"/>
    <property type="project" value="TreeGrafter"/>
</dbReference>
<dbReference type="InterPro" id="IPR001841">
    <property type="entry name" value="Znf_RING"/>
</dbReference>
<dbReference type="GO" id="GO:0008270">
    <property type="term" value="F:zinc ion binding"/>
    <property type="evidence" value="ECO:0007669"/>
    <property type="project" value="UniProtKB-KW"/>
</dbReference>
<dbReference type="Gene3D" id="2.30.30.380">
    <property type="entry name" value="Zn-finger domain of Sec23/24"/>
    <property type="match status" value="1"/>
</dbReference>
<dbReference type="CDD" id="cd16633">
    <property type="entry name" value="mRING-HC-C3HC3D_RBR_HOIL1"/>
    <property type="match status" value="1"/>
</dbReference>
<dbReference type="InterPro" id="IPR002867">
    <property type="entry name" value="IBR_dom"/>
</dbReference>
<feature type="domain" description="RanBP2-type" evidence="15">
    <location>
        <begin position="230"/>
        <end position="259"/>
    </location>
</feature>
<evidence type="ECO:0000256" key="7">
    <source>
        <dbReference type="ARBA" id="ARBA00022723"/>
    </source>
</evidence>